<dbReference type="EMBL" id="JARBJD010000028">
    <property type="protein sequence ID" value="KAK2959599.1"/>
    <property type="molecule type" value="Genomic_DNA"/>
</dbReference>
<sequence>MSSIINAHIIAHASPSIYGAGSFFQIVLMLIYVSILLYSTMMLAHSIKQGIRSNILHFSFFALLSSAFFIRSLLLVVPLPYSLIWYYLLCVYLPDSLESCGWLVYLWWVRSQTTPNKSTPARLLVFHVIVFPCFVFYQVIAFLVSLLTSGSNNENQREPVATSIFKAIEAVIMISLVLTSFIALIRQLRSKRKPQLKKMLLSVIIPTGIYLTLLFLTFLFEILDASMSYWLMNLIGSTLTICETKVLQNHSKQSCVGFSALHFLFTIRSTILPLTLLLISYTLTKKELRKTVSAKYATSAAFENAAGTSEGTVTNEYKDILAAGASDKPLLEPTSHTSSLSSEEANSGNKRGRNKGFSGAGSDGQNDEPREEDNGSLILGDKSDDDLDWEVGDEFDDYDGLADFD</sequence>
<proteinExistence type="predicted"/>
<protein>
    <submittedName>
        <fullName evidence="3">Uncharacterized protein</fullName>
    </submittedName>
</protein>
<keyword evidence="4" id="KW-1185">Reference proteome</keyword>
<name>A0ABQ9Y7D4_9EUKA</name>
<keyword evidence="2" id="KW-0812">Transmembrane</keyword>
<feature type="transmembrane region" description="Helical" evidence="2">
    <location>
        <begin position="200"/>
        <end position="223"/>
    </location>
</feature>
<feature type="transmembrane region" description="Helical" evidence="2">
    <location>
        <begin position="260"/>
        <end position="283"/>
    </location>
</feature>
<accession>A0ABQ9Y7D4</accession>
<keyword evidence="2" id="KW-0472">Membrane</keyword>
<evidence type="ECO:0000256" key="2">
    <source>
        <dbReference type="SAM" id="Phobius"/>
    </source>
</evidence>
<gene>
    <name evidence="3" type="ORF">BLNAU_5377</name>
</gene>
<organism evidence="3 4">
    <name type="scientific">Blattamonas nauphoetae</name>
    <dbReference type="NCBI Taxonomy" id="2049346"/>
    <lineage>
        <taxon>Eukaryota</taxon>
        <taxon>Metamonada</taxon>
        <taxon>Preaxostyla</taxon>
        <taxon>Oxymonadida</taxon>
        <taxon>Blattamonas</taxon>
    </lineage>
</organism>
<feature type="transmembrane region" description="Helical" evidence="2">
    <location>
        <begin position="23"/>
        <end position="43"/>
    </location>
</feature>
<feature type="transmembrane region" description="Helical" evidence="2">
    <location>
        <begin position="83"/>
        <end position="109"/>
    </location>
</feature>
<comment type="caution">
    <text evidence="3">The sequence shown here is derived from an EMBL/GenBank/DDBJ whole genome shotgun (WGS) entry which is preliminary data.</text>
</comment>
<reference evidence="3 4" key="1">
    <citation type="journal article" date="2022" name="bioRxiv">
        <title>Genomics of Preaxostyla Flagellates Illuminates Evolutionary Transitions and the Path Towards Mitochondrial Loss.</title>
        <authorList>
            <person name="Novak L.V.F."/>
            <person name="Treitli S.C."/>
            <person name="Pyrih J."/>
            <person name="Halakuc P."/>
            <person name="Pipaliya S.V."/>
            <person name="Vacek V."/>
            <person name="Brzon O."/>
            <person name="Soukal P."/>
            <person name="Eme L."/>
            <person name="Dacks J.B."/>
            <person name="Karnkowska A."/>
            <person name="Elias M."/>
            <person name="Hampl V."/>
        </authorList>
    </citation>
    <scope>NUCLEOTIDE SEQUENCE [LARGE SCALE GENOMIC DNA]</scope>
    <source>
        <strain evidence="3">NAU3</strain>
        <tissue evidence="3">Gut</tissue>
    </source>
</reference>
<evidence type="ECO:0000256" key="1">
    <source>
        <dbReference type="SAM" id="MobiDB-lite"/>
    </source>
</evidence>
<feature type="transmembrane region" description="Helical" evidence="2">
    <location>
        <begin position="121"/>
        <end position="147"/>
    </location>
</feature>
<evidence type="ECO:0000313" key="4">
    <source>
        <dbReference type="Proteomes" id="UP001281761"/>
    </source>
</evidence>
<feature type="compositionally biased region" description="Polar residues" evidence="1">
    <location>
        <begin position="334"/>
        <end position="349"/>
    </location>
</feature>
<evidence type="ECO:0000313" key="3">
    <source>
        <dbReference type="EMBL" id="KAK2959599.1"/>
    </source>
</evidence>
<feature type="transmembrane region" description="Helical" evidence="2">
    <location>
        <begin position="55"/>
        <end position="77"/>
    </location>
</feature>
<dbReference type="Proteomes" id="UP001281761">
    <property type="component" value="Unassembled WGS sequence"/>
</dbReference>
<feature type="transmembrane region" description="Helical" evidence="2">
    <location>
        <begin position="167"/>
        <end position="188"/>
    </location>
</feature>
<feature type="region of interest" description="Disordered" evidence="1">
    <location>
        <begin position="328"/>
        <end position="405"/>
    </location>
</feature>
<keyword evidence="2" id="KW-1133">Transmembrane helix</keyword>
<feature type="compositionally biased region" description="Acidic residues" evidence="1">
    <location>
        <begin position="383"/>
        <end position="405"/>
    </location>
</feature>